<dbReference type="AlphaFoldDB" id="A0A0C3B3D5"/>
<dbReference type="HOGENOM" id="CLU_011749_0_0_1"/>
<keyword evidence="2" id="KW-1185">Reference proteome</keyword>
<reference evidence="1 2" key="1">
    <citation type="submission" date="2014-04" db="EMBL/GenBank/DDBJ databases">
        <authorList>
            <consortium name="DOE Joint Genome Institute"/>
            <person name="Kuo A."/>
            <person name="Zuccaro A."/>
            <person name="Kohler A."/>
            <person name="Nagy L.G."/>
            <person name="Floudas D."/>
            <person name="Copeland A."/>
            <person name="Barry K.W."/>
            <person name="Cichocki N."/>
            <person name="Veneault-Fourrey C."/>
            <person name="LaButti K."/>
            <person name="Lindquist E.A."/>
            <person name="Lipzen A."/>
            <person name="Lundell T."/>
            <person name="Morin E."/>
            <person name="Murat C."/>
            <person name="Sun H."/>
            <person name="Tunlid A."/>
            <person name="Henrissat B."/>
            <person name="Grigoriev I.V."/>
            <person name="Hibbett D.S."/>
            <person name="Martin F."/>
            <person name="Nordberg H.P."/>
            <person name="Cantor M.N."/>
            <person name="Hua S.X."/>
        </authorList>
    </citation>
    <scope>NUCLEOTIDE SEQUENCE [LARGE SCALE GENOMIC DNA]</scope>
    <source>
        <strain evidence="1 2">MAFF 305830</strain>
    </source>
</reference>
<dbReference type="OrthoDB" id="276323at2759"/>
<organism evidence="1 2">
    <name type="scientific">Serendipita vermifera MAFF 305830</name>
    <dbReference type="NCBI Taxonomy" id="933852"/>
    <lineage>
        <taxon>Eukaryota</taxon>
        <taxon>Fungi</taxon>
        <taxon>Dikarya</taxon>
        <taxon>Basidiomycota</taxon>
        <taxon>Agaricomycotina</taxon>
        <taxon>Agaricomycetes</taxon>
        <taxon>Sebacinales</taxon>
        <taxon>Serendipitaceae</taxon>
        <taxon>Serendipita</taxon>
    </lineage>
</organism>
<protein>
    <submittedName>
        <fullName evidence="1">Uncharacterized protein</fullName>
    </submittedName>
</protein>
<gene>
    <name evidence="1" type="ORF">M408DRAFT_64489</name>
</gene>
<evidence type="ECO:0000313" key="1">
    <source>
        <dbReference type="EMBL" id="KIM31340.1"/>
    </source>
</evidence>
<dbReference type="EMBL" id="KN824282">
    <property type="protein sequence ID" value="KIM31340.1"/>
    <property type="molecule type" value="Genomic_DNA"/>
</dbReference>
<dbReference type="Proteomes" id="UP000054097">
    <property type="component" value="Unassembled WGS sequence"/>
</dbReference>
<reference evidence="2" key="2">
    <citation type="submission" date="2015-01" db="EMBL/GenBank/DDBJ databases">
        <title>Evolutionary Origins and Diversification of the Mycorrhizal Mutualists.</title>
        <authorList>
            <consortium name="DOE Joint Genome Institute"/>
            <consortium name="Mycorrhizal Genomics Consortium"/>
            <person name="Kohler A."/>
            <person name="Kuo A."/>
            <person name="Nagy L.G."/>
            <person name="Floudas D."/>
            <person name="Copeland A."/>
            <person name="Barry K.W."/>
            <person name="Cichocki N."/>
            <person name="Veneault-Fourrey C."/>
            <person name="LaButti K."/>
            <person name="Lindquist E.A."/>
            <person name="Lipzen A."/>
            <person name="Lundell T."/>
            <person name="Morin E."/>
            <person name="Murat C."/>
            <person name="Riley R."/>
            <person name="Ohm R."/>
            <person name="Sun H."/>
            <person name="Tunlid A."/>
            <person name="Henrissat B."/>
            <person name="Grigoriev I.V."/>
            <person name="Hibbett D.S."/>
            <person name="Martin F."/>
        </authorList>
    </citation>
    <scope>NUCLEOTIDE SEQUENCE [LARGE SCALE GENOMIC DNA]</scope>
    <source>
        <strain evidence="2">MAFF 305830</strain>
    </source>
</reference>
<sequence length="574" mass="64493">MPIALTTLNAIRNAISGDITRHASIGPVLEHLADFESEDPKQIRHAWDANAYHLARLVRDGILDRGLVDSLANEVVSLTAIPKADLEDFKQTTGKFIDQMRGDSAVFSAGFTLRALAIHPKRVLPPGKSLISLFMNQLDETDEAERKQKKNVENILKKAYWDTALEQISSPSPEEQIPRIKVFYRDLFDALRPFINPNHPLMVALRSPLSPSPNPLASALNYLHSTLALMRTICAPIRDQVIEDAMKSIDVLDKLHAPREELATTYIDGMKFALGMGQTLVDDYQGVMSKFGDDSNVAALFRGSAREHERDSLLSSFGEEELKRSWREWHQSKPWTNKLVDIIGTLDPVMHSQDTLPPIVRINRLDVAEAQSLMLGLLIAASLRTLVPPLPAGRQTLLYRDDKEAIQAEAQFMERLWLIIGADPYYTDTTQQASVDNMASEVLCLYKQRHPDLPNMAAKEKEISDMVARMVDDEAHPVRVLLKKRLLDAFKERLSHPIVPLDHDLPSKVAAGRSVKPVARLKPGKVFIADQPEADLLIPGFTDPVLKTRLMQTLHLMRVIQGWVEYAWNDIYSA</sequence>
<accession>A0A0C3B3D5</accession>
<evidence type="ECO:0000313" key="2">
    <source>
        <dbReference type="Proteomes" id="UP000054097"/>
    </source>
</evidence>
<proteinExistence type="predicted"/>
<dbReference type="STRING" id="933852.A0A0C3B3D5"/>
<name>A0A0C3B3D5_SERVB</name>